<name>A0A673C213_9TELE</name>
<dbReference type="GO" id="GO:0005886">
    <property type="term" value="C:plasma membrane"/>
    <property type="evidence" value="ECO:0007669"/>
    <property type="project" value="TreeGrafter"/>
</dbReference>
<evidence type="ECO:0000256" key="2">
    <source>
        <dbReference type="ARBA" id="ARBA00022859"/>
    </source>
</evidence>
<dbReference type="Proteomes" id="UP000472271">
    <property type="component" value="Chromosome 22"/>
</dbReference>
<dbReference type="PANTHER" id="PTHR23268:SF102">
    <property type="entry name" value="IMMUNOGLOBULIN V-SET DOMAIN-CONTAINING PROTEIN"/>
    <property type="match status" value="1"/>
</dbReference>
<evidence type="ECO:0000313" key="4">
    <source>
        <dbReference type="Ensembl" id="ENSSORP00005048040.1"/>
    </source>
</evidence>
<dbReference type="InterPro" id="IPR013106">
    <property type="entry name" value="Ig_V-set"/>
</dbReference>
<feature type="domain" description="Ig-like" evidence="3">
    <location>
        <begin position="14"/>
        <end position="129"/>
    </location>
</feature>
<dbReference type="InterPro" id="IPR036179">
    <property type="entry name" value="Ig-like_dom_sf"/>
</dbReference>
<dbReference type="PANTHER" id="PTHR23268">
    <property type="entry name" value="T-CELL RECEPTOR BETA CHAIN"/>
    <property type="match status" value="1"/>
</dbReference>
<dbReference type="AlphaFoldDB" id="A0A673C213"/>
<dbReference type="InterPro" id="IPR007110">
    <property type="entry name" value="Ig-like_dom"/>
</dbReference>
<keyword evidence="5" id="KW-1185">Reference proteome</keyword>
<keyword evidence="1" id="KW-0732">Signal</keyword>
<proteinExistence type="predicted"/>
<dbReference type="Gene3D" id="2.60.40.10">
    <property type="entry name" value="Immunoglobulins"/>
    <property type="match status" value="1"/>
</dbReference>
<dbReference type="SUPFAM" id="SSF48726">
    <property type="entry name" value="Immunoglobulin"/>
    <property type="match status" value="1"/>
</dbReference>
<dbReference type="InterPro" id="IPR050413">
    <property type="entry name" value="TCR_beta_variable"/>
</dbReference>
<dbReference type="PROSITE" id="PS50835">
    <property type="entry name" value="IG_LIKE"/>
    <property type="match status" value="1"/>
</dbReference>
<dbReference type="InterPro" id="IPR013783">
    <property type="entry name" value="Ig-like_fold"/>
</dbReference>
<keyword evidence="2" id="KW-0391">Immunity</keyword>
<dbReference type="InParanoid" id="A0A673C213"/>
<protein>
    <recommendedName>
        <fullName evidence="3">Ig-like domain-containing protein</fullName>
    </recommendedName>
</protein>
<evidence type="ECO:0000256" key="1">
    <source>
        <dbReference type="ARBA" id="ARBA00022729"/>
    </source>
</evidence>
<accession>A0A673C213</accession>
<organism evidence="4 5">
    <name type="scientific">Sphaeramia orbicularis</name>
    <name type="common">orbiculate cardinalfish</name>
    <dbReference type="NCBI Taxonomy" id="375764"/>
    <lineage>
        <taxon>Eukaryota</taxon>
        <taxon>Metazoa</taxon>
        <taxon>Chordata</taxon>
        <taxon>Craniata</taxon>
        <taxon>Vertebrata</taxon>
        <taxon>Euteleostomi</taxon>
        <taxon>Actinopterygii</taxon>
        <taxon>Neopterygii</taxon>
        <taxon>Teleostei</taxon>
        <taxon>Neoteleostei</taxon>
        <taxon>Acanthomorphata</taxon>
        <taxon>Gobiaria</taxon>
        <taxon>Kurtiformes</taxon>
        <taxon>Apogonoidei</taxon>
        <taxon>Apogonidae</taxon>
        <taxon>Apogoninae</taxon>
        <taxon>Sphaeramia</taxon>
    </lineage>
</organism>
<sequence>MKQLSLSSITYKWPFISFFFSSAGDSDSKSVVQTPPFIMKNPGQSVIFCFHKKSDHTLMLWYQHSPGDTALKLIGYLNYEAVEMEEPYEKQFQITGDLSGSGEKNGSLIIQTTGPVHSAVYYCAASYAQ</sequence>
<reference evidence="4" key="2">
    <citation type="submission" date="2025-08" db="UniProtKB">
        <authorList>
            <consortium name="Ensembl"/>
        </authorList>
    </citation>
    <scope>IDENTIFICATION</scope>
</reference>
<dbReference type="GO" id="GO:0007166">
    <property type="term" value="P:cell surface receptor signaling pathway"/>
    <property type="evidence" value="ECO:0007669"/>
    <property type="project" value="TreeGrafter"/>
</dbReference>
<reference evidence="4" key="3">
    <citation type="submission" date="2025-09" db="UniProtKB">
        <authorList>
            <consortium name="Ensembl"/>
        </authorList>
    </citation>
    <scope>IDENTIFICATION</scope>
</reference>
<dbReference type="GO" id="GO:0002376">
    <property type="term" value="P:immune system process"/>
    <property type="evidence" value="ECO:0007669"/>
    <property type="project" value="UniProtKB-KW"/>
</dbReference>
<dbReference type="Ensembl" id="ENSSORT00005049226.1">
    <property type="protein sequence ID" value="ENSSORP00005048040.1"/>
    <property type="gene ID" value="ENSSORG00005021931.1"/>
</dbReference>
<evidence type="ECO:0000259" key="3">
    <source>
        <dbReference type="PROSITE" id="PS50835"/>
    </source>
</evidence>
<dbReference type="Pfam" id="PF07686">
    <property type="entry name" value="V-set"/>
    <property type="match status" value="1"/>
</dbReference>
<evidence type="ECO:0000313" key="5">
    <source>
        <dbReference type="Proteomes" id="UP000472271"/>
    </source>
</evidence>
<reference evidence="4" key="1">
    <citation type="submission" date="2019-06" db="EMBL/GenBank/DDBJ databases">
        <authorList>
            <consortium name="Wellcome Sanger Institute Data Sharing"/>
        </authorList>
    </citation>
    <scope>NUCLEOTIDE SEQUENCE [LARGE SCALE GENOMIC DNA]</scope>
</reference>